<dbReference type="SMART" id="SM00254">
    <property type="entry name" value="ShKT"/>
    <property type="match status" value="1"/>
</dbReference>
<evidence type="ECO:0000313" key="4">
    <source>
        <dbReference type="EMBL" id="KJH45822.1"/>
    </source>
</evidence>
<keyword evidence="5" id="KW-1185">Reference proteome</keyword>
<evidence type="ECO:0000256" key="1">
    <source>
        <dbReference type="PROSITE-ProRule" id="PRU01005"/>
    </source>
</evidence>
<name>A0A0D8XQ04_DICVI</name>
<reference evidence="5" key="2">
    <citation type="journal article" date="2016" name="Sci. Rep.">
        <title>Dictyocaulus viviparus genome, variome and transcriptome elucidate lungworm biology and support future intervention.</title>
        <authorList>
            <person name="McNulty S.N."/>
            <person name="Strube C."/>
            <person name="Rosa B.A."/>
            <person name="Martin J.C."/>
            <person name="Tyagi R."/>
            <person name="Choi Y.J."/>
            <person name="Wang Q."/>
            <person name="Hallsworth Pepin K."/>
            <person name="Zhang X."/>
            <person name="Ozersky P."/>
            <person name="Wilson R.K."/>
            <person name="Sternberg P.W."/>
            <person name="Gasser R.B."/>
            <person name="Mitreva M."/>
        </authorList>
    </citation>
    <scope>NUCLEOTIDE SEQUENCE [LARGE SCALE GENOMIC DNA]</scope>
    <source>
        <strain evidence="5">HannoverDv2000</strain>
    </source>
</reference>
<dbReference type="Gene3D" id="1.10.10.1940">
    <property type="match status" value="1"/>
</dbReference>
<proteinExistence type="predicted"/>
<feature type="region of interest" description="Disordered" evidence="2">
    <location>
        <begin position="1"/>
        <end position="53"/>
    </location>
</feature>
<dbReference type="Proteomes" id="UP000053766">
    <property type="component" value="Unassembled WGS sequence"/>
</dbReference>
<organism evidence="4 5">
    <name type="scientific">Dictyocaulus viviparus</name>
    <name type="common">Bovine lungworm</name>
    <dbReference type="NCBI Taxonomy" id="29172"/>
    <lineage>
        <taxon>Eukaryota</taxon>
        <taxon>Metazoa</taxon>
        <taxon>Ecdysozoa</taxon>
        <taxon>Nematoda</taxon>
        <taxon>Chromadorea</taxon>
        <taxon>Rhabditida</taxon>
        <taxon>Rhabditina</taxon>
        <taxon>Rhabditomorpha</taxon>
        <taxon>Strongyloidea</taxon>
        <taxon>Metastrongylidae</taxon>
        <taxon>Dictyocaulus</taxon>
    </lineage>
</organism>
<dbReference type="EMBL" id="KN716384">
    <property type="protein sequence ID" value="KJH45822.1"/>
    <property type="molecule type" value="Genomic_DNA"/>
</dbReference>
<keyword evidence="1" id="KW-1015">Disulfide bond</keyword>
<dbReference type="PROSITE" id="PS51670">
    <property type="entry name" value="SHKT"/>
    <property type="match status" value="1"/>
</dbReference>
<gene>
    <name evidence="4" type="ORF">DICVIV_08115</name>
</gene>
<dbReference type="Pfam" id="PF01549">
    <property type="entry name" value="ShK"/>
    <property type="match status" value="1"/>
</dbReference>
<protein>
    <submittedName>
        <fullName evidence="4">ShTK domain protein</fullName>
    </submittedName>
</protein>
<feature type="disulfide bond" evidence="1">
    <location>
        <begin position="110"/>
        <end position="144"/>
    </location>
</feature>
<dbReference type="AlphaFoldDB" id="A0A0D8XQ04"/>
<evidence type="ECO:0000313" key="5">
    <source>
        <dbReference type="Proteomes" id="UP000053766"/>
    </source>
</evidence>
<evidence type="ECO:0000259" key="3">
    <source>
        <dbReference type="PROSITE" id="PS51670"/>
    </source>
</evidence>
<reference evidence="4 5" key="1">
    <citation type="submission" date="2013-11" db="EMBL/GenBank/DDBJ databases">
        <title>Draft genome of the bovine lungworm Dictyocaulus viviparus.</title>
        <authorList>
            <person name="Mitreva M."/>
        </authorList>
    </citation>
    <scope>NUCLEOTIDE SEQUENCE [LARGE SCALE GENOMIC DNA]</scope>
    <source>
        <strain evidence="4 5">HannoverDv2000</strain>
    </source>
</reference>
<feature type="domain" description="ShKT" evidence="3">
    <location>
        <begin position="110"/>
        <end position="144"/>
    </location>
</feature>
<dbReference type="InterPro" id="IPR003582">
    <property type="entry name" value="ShKT_dom"/>
</dbReference>
<comment type="caution">
    <text evidence="1">Lacks conserved residue(s) required for the propagation of feature annotation.</text>
</comment>
<evidence type="ECO:0000256" key="2">
    <source>
        <dbReference type="SAM" id="MobiDB-lite"/>
    </source>
</evidence>
<sequence>MQINKGLRRSMEANNDEVDDVTKAGNNGDDITDVSRRPSRLSSPQKEIANKSDTILLKAQEKDPHSPQQWEETTILETTLFPKTESPVQNLKADVDEDFLTRSQLGTNQCRDSHKLCTKWISTELCQKIPIVMHIFCRQSCGFCNARHDRL</sequence>
<accession>A0A0D8XQ04</accession>